<dbReference type="PROSITE" id="PS50937">
    <property type="entry name" value="HTH_MERR_2"/>
    <property type="match status" value="1"/>
</dbReference>
<dbReference type="CDD" id="cd01106">
    <property type="entry name" value="HTH_TipAL-Mta"/>
    <property type="match status" value="1"/>
</dbReference>
<dbReference type="SMART" id="SM00422">
    <property type="entry name" value="HTH_MERR"/>
    <property type="match status" value="1"/>
</dbReference>
<dbReference type="InterPro" id="IPR000551">
    <property type="entry name" value="MerR-type_HTH_dom"/>
</dbReference>
<dbReference type="SUPFAM" id="SSF46955">
    <property type="entry name" value="Putative DNA-binding domain"/>
    <property type="match status" value="1"/>
</dbReference>
<dbReference type="PANTHER" id="PTHR30204">
    <property type="entry name" value="REDOX-CYCLING DRUG-SENSING TRANSCRIPTIONAL ACTIVATOR SOXR"/>
    <property type="match status" value="1"/>
</dbReference>
<dbReference type="GO" id="GO:0003700">
    <property type="term" value="F:DNA-binding transcription factor activity"/>
    <property type="evidence" value="ECO:0007669"/>
    <property type="project" value="InterPro"/>
</dbReference>
<name>A0A5R8Q9V7_9FIRM</name>
<dbReference type="Gene3D" id="1.10.1660.10">
    <property type="match status" value="1"/>
</dbReference>
<evidence type="ECO:0000259" key="2">
    <source>
        <dbReference type="PROSITE" id="PS50937"/>
    </source>
</evidence>
<protein>
    <submittedName>
        <fullName evidence="3">MerR family transcriptional regulator</fullName>
    </submittedName>
</protein>
<keyword evidence="4" id="KW-1185">Reference proteome</keyword>
<reference evidence="3 4" key="1">
    <citation type="submission" date="2019-05" db="EMBL/GenBank/DDBJ databases">
        <title>Culicoidintestinum kansasii gen. nov., sp. nov. from the gastrointestinal tract of the biting midge, Culicoides sonorensis.</title>
        <authorList>
            <person name="Neupane S."/>
            <person name="Ghosh A."/>
            <person name="Gunther S."/>
            <person name="Martin K."/>
            <person name="Zurek L."/>
        </authorList>
    </citation>
    <scope>NUCLEOTIDE SEQUENCE [LARGE SCALE GENOMIC DNA]</scope>
    <source>
        <strain evidence="3 4">CS-1</strain>
    </source>
</reference>
<feature type="domain" description="HTH merR-type" evidence="2">
    <location>
        <begin position="5"/>
        <end position="74"/>
    </location>
</feature>
<dbReference type="InParanoid" id="A0A5R8Q9V7"/>
<gene>
    <name evidence="3" type="ORF">FEZ08_10100</name>
</gene>
<sequence>MCRFMYTVKQMAELSSVSVKTLYHYQKVGILMPAQIDENGYRYYDDEQIKTLQKILFYKELGFSLEKIREMQQEGLSPVAELKRQRELLQAQRVKLTEVLKTIDKTIKSEEQHKDLAPREYFVGLKKDERANAVMLRVLNTGGMWCDFVFGERPLASSQFGLQATAACVLGDDELSFYGYPVIGKKQFEHPFLRVAYTDIQSIELSVRRGLSGSLIKNYSMMVKIRFDDYEIVLRDGNTAVSKEFYKLAAKYDFLLSDPQQLIDAADIMDRDQLYAFFEHLYAESDLDS</sequence>
<dbReference type="PANTHER" id="PTHR30204:SF90">
    <property type="entry name" value="HTH-TYPE TRANSCRIPTIONAL ACTIVATOR MTA"/>
    <property type="match status" value="1"/>
</dbReference>
<accession>A0A5R8Q9V7</accession>
<comment type="caution">
    <text evidence="3">The sequence shown here is derived from an EMBL/GenBank/DDBJ whole genome shotgun (WGS) entry which is preliminary data.</text>
</comment>
<dbReference type="InterPro" id="IPR009061">
    <property type="entry name" value="DNA-bd_dom_put_sf"/>
</dbReference>
<keyword evidence="1" id="KW-0238">DNA-binding</keyword>
<dbReference type="Pfam" id="PF13411">
    <property type="entry name" value="MerR_1"/>
    <property type="match status" value="1"/>
</dbReference>
<dbReference type="GO" id="GO:0003677">
    <property type="term" value="F:DNA binding"/>
    <property type="evidence" value="ECO:0007669"/>
    <property type="project" value="UniProtKB-KW"/>
</dbReference>
<dbReference type="OrthoDB" id="9814833at2"/>
<organism evidence="3 4">
    <name type="scientific">Culicoidibacter larvae</name>
    <dbReference type="NCBI Taxonomy" id="2579976"/>
    <lineage>
        <taxon>Bacteria</taxon>
        <taxon>Bacillati</taxon>
        <taxon>Bacillota</taxon>
        <taxon>Culicoidibacteria</taxon>
        <taxon>Culicoidibacterales</taxon>
        <taxon>Culicoidibacteraceae</taxon>
        <taxon>Culicoidibacter</taxon>
    </lineage>
</organism>
<dbReference type="AlphaFoldDB" id="A0A5R8Q9V7"/>
<evidence type="ECO:0000313" key="4">
    <source>
        <dbReference type="Proteomes" id="UP000306912"/>
    </source>
</evidence>
<evidence type="ECO:0000313" key="3">
    <source>
        <dbReference type="EMBL" id="TLG71752.1"/>
    </source>
</evidence>
<evidence type="ECO:0000256" key="1">
    <source>
        <dbReference type="ARBA" id="ARBA00023125"/>
    </source>
</evidence>
<dbReference type="Proteomes" id="UP000306912">
    <property type="component" value="Unassembled WGS sequence"/>
</dbReference>
<proteinExistence type="predicted"/>
<dbReference type="EMBL" id="VBWP01000010">
    <property type="protein sequence ID" value="TLG71752.1"/>
    <property type="molecule type" value="Genomic_DNA"/>
</dbReference>
<dbReference type="InterPro" id="IPR047057">
    <property type="entry name" value="MerR_fam"/>
</dbReference>